<feature type="transmembrane region" description="Helical" evidence="8">
    <location>
        <begin position="109"/>
        <end position="133"/>
    </location>
</feature>
<dbReference type="PRINTS" id="PR00237">
    <property type="entry name" value="GPCRRHODOPSN"/>
</dbReference>
<keyword evidence="2 8" id="KW-0812">Transmembrane</keyword>
<evidence type="ECO:0000256" key="2">
    <source>
        <dbReference type="ARBA" id="ARBA00022692"/>
    </source>
</evidence>
<dbReference type="PANTHER" id="PTHR24243">
    <property type="entry name" value="G-PROTEIN COUPLED RECEPTOR"/>
    <property type="match status" value="1"/>
</dbReference>
<evidence type="ECO:0000259" key="9">
    <source>
        <dbReference type="PROSITE" id="PS50262"/>
    </source>
</evidence>
<keyword evidence="4" id="KW-0297">G-protein coupled receptor</keyword>
<dbReference type="InterPro" id="IPR000276">
    <property type="entry name" value="GPCR_Rhodpsn"/>
</dbReference>
<evidence type="ECO:0000256" key="1">
    <source>
        <dbReference type="ARBA" id="ARBA00004141"/>
    </source>
</evidence>
<feature type="transmembrane region" description="Helical" evidence="8">
    <location>
        <begin position="292"/>
        <end position="316"/>
    </location>
</feature>
<keyword evidence="5 8" id="KW-0472">Membrane</keyword>
<keyword evidence="11" id="KW-1185">Reference proteome</keyword>
<sequence>MNVTTSQMKQLYFDPIILDVFMVLCNLVLGELIGLVGLAANVITIIIFCKNGIQDSVDVTLTALAVSDMGSLITTQFWNVIVNPWTLTVRFPFETFEVVTLVSFFPHGYFVKVSGLITSFAAFERCLCVVLPMKVKNIISCRNSLFINVMIFILALSDIATPYYFLYFGWVFSPERNSTILRVITKDNFATPISYSYFYSDVFVPYFTFTVLISCTIVIAVSLKRNAKWRSSVSMEKTDKAAKKATLKELKVVRMLTVVSVIFIVCLIPLSVTTTAVALVNDLSILGPYFNVARLCYCVSFLTETVSSSMNPFVYFKMSSKYKKGFFQLFSRCH</sequence>
<dbReference type="GO" id="GO:0004930">
    <property type="term" value="F:G protein-coupled receptor activity"/>
    <property type="evidence" value="ECO:0007669"/>
    <property type="project" value="UniProtKB-KW"/>
</dbReference>
<dbReference type="EMBL" id="JASAOG010000006">
    <property type="protein sequence ID" value="KAK0067968.1"/>
    <property type="molecule type" value="Genomic_DNA"/>
</dbReference>
<dbReference type="Gene3D" id="1.20.1070.10">
    <property type="entry name" value="Rhodopsin 7-helix transmembrane proteins"/>
    <property type="match status" value="1"/>
</dbReference>
<dbReference type="InterPro" id="IPR017452">
    <property type="entry name" value="GPCR_Rhodpsn_7TM"/>
</dbReference>
<evidence type="ECO:0000313" key="11">
    <source>
        <dbReference type="Proteomes" id="UP001233172"/>
    </source>
</evidence>
<reference evidence="10" key="1">
    <citation type="journal article" date="2023" name="PLoS Negl. Trop. Dis.">
        <title>A genome sequence for Biomphalaria pfeifferi, the major vector snail for the human-infecting parasite Schistosoma mansoni.</title>
        <authorList>
            <person name="Bu L."/>
            <person name="Lu L."/>
            <person name="Laidemitt M.R."/>
            <person name="Zhang S.M."/>
            <person name="Mutuku M."/>
            <person name="Mkoji G."/>
            <person name="Steinauer M."/>
            <person name="Loker E.S."/>
        </authorList>
    </citation>
    <scope>NUCLEOTIDE SEQUENCE</scope>
    <source>
        <strain evidence="10">KasaAsao</strain>
    </source>
</reference>
<dbReference type="GO" id="GO:0016020">
    <property type="term" value="C:membrane"/>
    <property type="evidence" value="ECO:0007669"/>
    <property type="project" value="UniProtKB-SubCell"/>
</dbReference>
<accession>A0AAD8FL53</accession>
<keyword evidence="3 8" id="KW-1133">Transmembrane helix</keyword>
<feature type="transmembrane region" description="Helical" evidence="8">
    <location>
        <begin position="252"/>
        <end position="272"/>
    </location>
</feature>
<feature type="domain" description="G-protein coupled receptors family 1 profile" evidence="9">
    <location>
        <begin position="40"/>
        <end position="315"/>
    </location>
</feature>
<feature type="transmembrane region" description="Helical" evidence="8">
    <location>
        <begin position="20"/>
        <end position="49"/>
    </location>
</feature>
<gene>
    <name evidence="10" type="ORF">Bpfe_002809</name>
</gene>
<proteinExistence type="predicted"/>
<evidence type="ECO:0000256" key="3">
    <source>
        <dbReference type="ARBA" id="ARBA00022989"/>
    </source>
</evidence>
<dbReference type="Pfam" id="PF00001">
    <property type="entry name" value="7tm_1"/>
    <property type="match status" value="1"/>
</dbReference>
<protein>
    <submittedName>
        <fullName evidence="10">FMRFamide receptor</fullName>
    </submittedName>
</protein>
<evidence type="ECO:0000256" key="8">
    <source>
        <dbReference type="SAM" id="Phobius"/>
    </source>
</evidence>
<dbReference type="PROSITE" id="PS50262">
    <property type="entry name" value="G_PROTEIN_RECEP_F1_2"/>
    <property type="match status" value="1"/>
</dbReference>
<evidence type="ECO:0000256" key="4">
    <source>
        <dbReference type="ARBA" id="ARBA00023040"/>
    </source>
</evidence>
<evidence type="ECO:0000313" key="10">
    <source>
        <dbReference type="EMBL" id="KAK0067968.1"/>
    </source>
</evidence>
<evidence type="ECO:0000256" key="6">
    <source>
        <dbReference type="ARBA" id="ARBA00023170"/>
    </source>
</evidence>
<comment type="caution">
    <text evidence="10">The sequence shown here is derived from an EMBL/GenBank/DDBJ whole genome shotgun (WGS) entry which is preliminary data.</text>
</comment>
<evidence type="ECO:0000256" key="7">
    <source>
        <dbReference type="ARBA" id="ARBA00023224"/>
    </source>
</evidence>
<dbReference type="SUPFAM" id="SSF81321">
    <property type="entry name" value="Family A G protein-coupled receptor-like"/>
    <property type="match status" value="1"/>
</dbReference>
<feature type="transmembrane region" description="Helical" evidence="8">
    <location>
        <begin position="203"/>
        <end position="223"/>
    </location>
</feature>
<organism evidence="10 11">
    <name type="scientific">Biomphalaria pfeifferi</name>
    <name type="common">Bloodfluke planorb</name>
    <name type="synonym">Freshwater snail</name>
    <dbReference type="NCBI Taxonomy" id="112525"/>
    <lineage>
        <taxon>Eukaryota</taxon>
        <taxon>Metazoa</taxon>
        <taxon>Spiralia</taxon>
        <taxon>Lophotrochozoa</taxon>
        <taxon>Mollusca</taxon>
        <taxon>Gastropoda</taxon>
        <taxon>Heterobranchia</taxon>
        <taxon>Euthyneura</taxon>
        <taxon>Panpulmonata</taxon>
        <taxon>Hygrophila</taxon>
        <taxon>Lymnaeoidea</taxon>
        <taxon>Planorbidae</taxon>
        <taxon>Biomphalaria</taxon>
    </lineage>
</organism>
<keyword evidence="7" id="KW-0807">Transducer</keyword>
<dbReference type="PANTHER" id="PTHR24243:SF208">
    <property type="entry name" value="PYROKININ-1 RECEPTOR"/>
    <property type="match status" value="1"/>
</dbReference>
<reference evidence="10" key="2">
    <citation type="submission" date="2023-04" db="EMBL/GenBank/DDBJ databases">
        <authorList>
            <person name="Bu L."/>
            <person name="Lu L."/>
            <person name="Laidemitt M.R."/>
            <person name="Zhang S.M."/>
            <person name="Mutuku M."/>
            <person name="Mkoji G."/>
            <person name="Steinauer M."/>
            <person name="Loker E.S."/>
        </authorList>
    </citation>
    <scope>NUCLEOTIDE SEQUENCE</scope>
    <source>
        <strain evidence="10">KasaAsao</strain>
        <tissue evidence="10">Whole Snail</tissue>
    </source>
</reference>
<keyword evidence="6 10" id="KW-0675">Receptor</keyword>
<dbReference type="Proteomes" id="UP001233172">
    <property type="component" value="Unassembled WGS sequence"/>
</dbReference>
<evidence type="ECO:0000256" key="5">
    <source>
        <dbReference type="ARBA" id="ARBA00023136"/>
    </source>
</evidence>
<comment type="subcellular location">
    <subcellularLocation>
        <location evidence="1">Membrane</location>
        <topology evidence="1">Multi-pass membrane protein</topology>
    </subcellularLocation>
</comment>
<name>A0AAD8FL53_BIOPF</name>
<feature type="transmembrane region" description="Helical" evidence="8">
    <location>
        <begin position="145"/>
        <end position="166"/>
    </location>
</feature>
<dbReference type="AlphaFoldDB" id="A0AAD8FL53"/>